<dbReference type="EMBL" id="CP003093">
    <property type="protein sequence ID" value="AER56835.1"/>
    <property type="molecule type" value="Genomic_DNA"/>
</dbReference>
<evidence type="ECO:0000256" key="5">
    <source>
        <dbReference type="SAM" id="SignalP"/>
    </source>
</evidence>
<dbReference type="KEGG" id="psd:DSC_10955"/>
<sequence length="878" mass="96603">MKRTTPRAPLRSGLFLAIGGLLASHGAAAQTVTPETPTPPADQATQLDAVTVRGAFIPEPMQMTSEVASFVTRADFQRTGDDDAAEALSRVTGLSVAQGKFVYVRGLGERYSSALLNGSPLPSPEPLQRVVPLDLFPSSVLESITVQKTYSAKYPGEFGGGVIDLRSIVTPDEPFLTLSIGTGGNSETTSRDGLTYYGSEDDFWGYDDGTRKKQSDLSRAIATGRRIDSGTFSDAELKRIGRSFVNAPLNLLQVTENVDPDFSMGGSAGTSVETNWGKLGFVAVAGFENKWRTRVGTQQEGLVQGDAIEVRTDYDYVSTQNDAKVNALLGTGAEWGDHRVGLTSIYVHDTTKEARSREGNDELAGAYVRDDYTEWFERDLLSHQINGEHAFGEYQDLKIEWRGAYSRARRDAPYEKGIRYRRVDGRFVHDAAQEQNYTRFSDVEDKVASGGVDVSWRLPTDREVTLSGGLAYSDNDRNATSREFRFLALNGPLPENVRRERVDFLLSDYNIDQGLITLRETTGGDGAAAYDATLKVGAAYLQAEAEIVPMVRATLGARYEDATQAVHPYDIFTGARVGGVAPLENDYLLPALTVTWNFADNQQIRFGASKTIGRPQFRELAPQQYFDTENDRLFIGNPYLVDSELQNFDVRYEWFFGAGESFTLGGFYKDIDRPVESLVNETGGGIQQTYINAPRATLYGAEIDAKKYLDLPIEAAWWGEKRLYLAGNYTYSKSEVKVEDGDTVVPLGFNGVPQDATLFVRDGSQMQGQSEHIANLQIGIEDPNSRTQATLAATYVGERIAARGRAGQPDIMQEPGTMLDLILRKGVDIGQTEVTVSLEARNLLDTEYQEYQEMGGGRVDINRYDIGTSFSLNVSASF</sequence>
<evidence type="ECO:0000259" key="6">
    <source>
        <dbReference type="Pfam" id="PF00593"/>
    </source>
</evidence>
<dbReference type="eggNOG" id="COG1629">
    <property type="taxonomic scope" value="Bacteria"/>
</dbReference>
<keyword evidence="4" id="KW-0798">TonB box</keyword>
<dbReference type="InterPro" id="IPR036942">
    <property type="entry name" value="Beta-barrel_TonB_sf"/>
</dbReference>
<dbReference type="PANTHER" id="PTHR40980:SF5">
    <property type="entry name" value="TONB-DEPENDENT RECEPTOR"/>
    <property type="match status" value="1"/>
</dbReference>
<dbReference type="eggNOG" id="COG4771">
    <property type="taxonomic scope" value="Bacteria"/>
</dbReference>
<gene>
    <name evidence="8" type="ordered locus">DSC_10955</name>
</gene>
<evidence type="ECO:0000256" key="3">
    <source>
        <dbReference type="ARBA" id="ARBA00023237"/>
    </source>
</evidence>
<evidence type="ECO:0000313" key="9">
    <source>
        <dbReference type="Proteomes" id="UP000005870"/>
    </source>
</evidence>
<feature type="domain" description="TonB-dependent receptor-like beta-barrel" evidence="6">
    <location>
        <begin position="333"/>
        <end position="843"/>
    </location>
</feature>
<protein>
    <submittedName>
        <fullName evidence="8">TonB-dependent receptor</fullName>
    </submittedName>
</protein>
<dbReference type="GO" id="GO:0009279">
    <property type="term" value="C:cell outer membrane"/>
    <property type="evidence" value="ECO:0007669"/>
    <property type="project" value="UniProtKB-SubCell"/>
</dbReference>
<keyword evidence="2 4" id="KW-0472">Membrane</keyword>
<dbReference type="InterPro" id="IPR000531">
    <property type="entry name" value="Beta-barrel_TonB"/>
</dbReference>
<dbReference type="Gene3D" id="2.170.130.10">
    <property type="entry name" value="TonB-dependent receptor, plug domain"/>
    <property type="match status" value="1"/>
</dbReference>
<reference evidence="8 9" key="1">
    <citation type="journal article" date="2012" name="J. Bacteriol.">
        <title>Complete Genome Sequence of the BTEX-Degrading Bacterium Pseudoxanthomonas spadix BD-a59.</title>
        <authorList>
            <person name="Lee S.H."/>
            <person name="Jin H.M."/>
            <person name="Lee H.J."/>
            <person name="Kim J.M."/>
            <person name="Jeon C.O."/>
        </authorList>
    </citation>
    <scope>NUCLEOTIDE SEQUENCE [LARGE SCALE GENOMIC DNA]</scope>
    <source>
        <strain evidence="8 9">BD-a59</strain>
    </source>
</reference>
<dbReference type="OrthoDB" id="8727862at2"/>
<keyword evidence="3" id="KW-0998">Cell outer membrane</keyword>
<organism evidence="8 9">
    <name type="scientific">Pseudoxanthomonas spadix (strain BD-a59)</name>
    <dbReference type="NCBI Taxonomy" id="1045855"/>
    <lineage>
        <taxon>Bacteria</taxon>
        <taxon>Pseudomonadati</taxon>
        <taxon>Pseudomonadota</taxon>
        <taxon>Gammaproteobacteria</taxon>
        <taxon>Lysobacterales</taxon>
        <taxon>Lysobacteraceae</taxon>
        <taxon>Pseudoxanthomonas</taxon>
    </lineage>
</organism>
<evidence type="ECO:0000313" key="8">
    <source>
        <dbReference type="EMBL" id="AER56835.1"/>
    </source>
</evidence>
<name>G7UPM2_PSEUP</name>
<feature type="chain" id="PRO_5003504204" evidence="5">
    <location>
        <begin position="30"/>
        <end position="878"/>
    </location>
</feature>
<dbReference type="AlphaFoldDB" id="G7UPM2"/>
<keyword evidence="5" id="KW-0732">Signal</keyword>
<dbReference type="InterPro" id="IPR037066">
    <property type="entry name" value="Plug_dom_sf"/>
</dbReference>
<comment type="similarity">
    <text evidence="4">Belongs to the TonB-dependent receptor family.</text>
</comment>
<dbReference type="PANTHER" id="PTHR40980">
    <property type="entry name" value="PLUG DOMAIN-CONTAINING PROTEIN"/>
    <property type="match status" value="1"/>
</dbReference>
<keyword evidence="9" id="KW-1185">Reference proteome</keyword>
<accession>G7UPM2</accession>
<dbReference type="Gene3D" id="2.40.170.20">
    <property type="entry name" value="TonB-dependent receptor, beta-barrel domain"/>
    <property type="match status" value="1"/>
</dbReference>
<evidence type="ECO:0000256" key="1">
    <source>
        <dbReference type="ARBA" id="ARBA00004442"/>
    </source>
</evidence>
<evidence type="ECO:0000256" key="2">
    <source>
        <dbReference type="ARBA" id="ARBA00023136"/>
    </source>
</evidence>
<comment type="subcellular location">
    <subcellularLocation>
        <location evidence="1 4">Cell outer membrane</location>
    </subcellularLocation>
</comment>
<dbReference type="Pfam" id="PF07715">
    <property type="entry name" value="Plug"/>
    <property type="match status" value="1"/>
</dbReference>
<dbReference type="Pfam" id="PF00593">
    <property type="entry name" value="TonB_dep_Rec_b-barrel"/>
    <property type="match status" value="1"/>
</dbReference>
<keyword evidence="8" id="KW-0675">Receptor</keyword>
<dbReference type="HOGENOM" id="CLU_006935_0_0_6"/>
<evidence type="ECO:0000256" key="4">
    <source>
        <dbReference type="RuleBase" id="RU003357"/>
    </source>
</evidence>
<feature type="domain" description="TonB-dependent receptor plug" evidence="7">
    <location>
        <begin position="64"/>
        <end position="162"/>
    </location>
</feature>
<feature type="signal peptide" evidence="5">
    <location>
        <begin position="1"/>
        <end position="29"/>
    </location>
</feature>
<dbReference type="SUPFAM" id="SSF56935">
    <property type="entry name" value="Porins"/>
    <property type="match status" value="1"/>
</dbReference>
<proteinExistence type="inferred from homology"/>
<dbReference type="RefSeq" id="WP_014161009.1">
    <property type="nucleotide sequence ID" value="NC_016147.2"/>
</dbReference>
<dbReference type="STRING" id="1045855.DSC_10955"/>
<dbReference type="InterPro" id="IPR012910">
    <property type="entry name" value="Plug_dom"/>
</dbReference>
<dbReference type="Proteomes" id="UP000005870">
    <property type="component" value="Chromosome"/>
</dbReference>
<evidence type="ECO:0000259" key="7">
    <source>
        <dbReference type="Pfam" id="PF07715"/>
    </source>
</evidence>